<protein>
    <recommendedName>
        <fullName evidence="2 6">Ribonucleoside-diphosphate reductase</fullName>
        <ecNumber evidence="2 6">1.17.4.1</ecNumber>
    </recommendedName>
</protein>
<evidence type="ECO:0000256" key="5">
    <source>
        <dbReference type="ARBA" id="ARBA00047754"/>
    </source>
</evidence>
<dbReference type="RefSeq" id="WP_021827316.1">
    <property type="nucleotide sequence ID" value="NZ_AWTR02000088.1"/>
</dbReference>
<dbReference type="InterPro" id="IPR039718">
    <property type="entry name" value="Rrm1"/>
</dbReference>
<dbReference type="UniPathway" id="UPA00326"/>
<dbReference type="Pfam" id="PF02867">
    <property type="entry name" value="Ribonuc_red_lgC"/>
    <property type="match status" value="2"/>
</dbReference>
<comment type="similarity">
    <text evidence="1 6">Belongs to the ribonucleoside diphosphate reductase large chain family.</text>
</comment>
<dbReference type="NCBIfam" id="NF006577">
    <property type="entry name" value="PRK09102.1"/>
    <property type="match status" value="1"/>
</dbReference>
<evidence type="ECO:0000259" key="7">
    <source>
        <dbReference type="Pfam" id="PF00317"/>
    </source>
</evidence>
<evidence type="ECO:0000313" key="10">
    <source>
        <dbReference type="Proteomes" id="UP000019112"/>
    </source>
</evidence>
<comment type="caution">
    <text evidence="9">The sequence shown here is derived from an EMBL/GenBank/DDBJ whole genome shotgun (WGS) entry which is preliminary data.</text>
</comment>
<keyword evidence="4 6" id="KW-0215">Deoxyribonucleotide synthesis</keyword>
<dbReference type="GO" id="GO:0005971">
    <property type="term" value="C:ribonucleoside-diphosphate reductase complex"/>
    <property type="evidence" value="ECO:0007669"/>
    <property type="project" value="TreeGrafter"/>
</dbReference>
<dbReference type="Gene3D" id="3.20.70.20">
    <property type="match status" value="1"/>
</dbReference>
<dbReference type="SUPFAM" id="SSF51998">
    <property type="entry name" value="PFL-like glycyl radical enzymes"/>
    <property type="match status" value="1"/>
</dbReference>
<dbReference type="InterPro" id="IPR013509">
    <property type="entry name" value="RNR_lsu_N"/>
</dbReference>
<sequence>MTFHVKTKKTFLRTANHSFLRNGFVEIDVEKDSLLTDFGKITMRNQYLYGGESYQEMFERVASSYADNNSHAQRMYNYISSLWFMPATPVLGNAGVIELNRRGHKKAASLHLPISCYLNEAQDTLDSVARLLIENMFLGAGGGGIGSYFGNVRPAGRTGTKESAGVIPFAKIIESITQCVSQGVRRGAAAIFLPISHPEILDFIQFRRPSGGDPQRKVLHLNHGVVISDAFMNAVQYGKPWNLVNPQTREIVETIDAREIWAQLLTIRLETGEPYLIFIDHVNASIPQYQKDLGLEVKTSNLCTEIFLPTGLDQHGMNRTAVCCLGSVNLVKFLDWKDDPYFIEDCLRFLDNVLEDFVCNAPESFKDAIYSVQQGRAVGLGVMGWHSFLQSLGIPMHGLLAKTWNKHIFSHIHQAAKSASQRLAQERGPCKDAKEKNVMERFSYATAVAPTASISILCGGASPGIEPIVANAYTHKTMSGLFFIKNPYLVELLEKKNADTEDVWESILANDGSVQHLDILSSEEKEVFLTAYEIRPEDLIQLAADRTPYVDQGQSLNLFFAPDVSKLDLHNAHWNAWKKGVKSLYYLRSRSLKSGETHRDAKQTQKNFSSMVDKYYSENGMLQLEYENCLVCQ</sequence>
<evidence type="ECO:0000313" key="9">
    <source>
        <dbReference type="EMBL" id="ETZ06716.1"/>
    </source>
</evidence>
<comment type="function">
    <text evidence="6">Provides the precursors necessary for DNA synthesis. Catalyzes the biosynthesis of deoxyribonucleotides from the corresponding ribonucleotides.</text>
</comment>
<evidence type="ECO:0000256" key="1">
    <source>
        <dbReference type="ARBA" id="ARBA00010406"/>
    </source>
</evidence>
<dbReference type="Proteomes" id="UP000019112">
    <property type="component" value="Unassembled WGS sequence"/>
</dbReference>
<feature type="domain" description="Ribonucleotide reductase large subunit C-terminal" evidence="8">
    <location>
        <begin position="115"/>
        <end position="435"/>
    </location>
</feature>
<dbReference type="EMBL" id="AWTR02000088">
    <property type="protein sequence ID" value="ETZ06716.1"/>
    <property type="molecule type" value="Genomic_DNA"/>
</dbReference>
<organism evidence="9 10">
    <name type="scientific">Holospora obtusa F1</name>
    <dbReference type="NCBI Taxonomy" id="1399147"/>
    <lineage>
        <taxon>Bacteria</taxon>
        <taxon>Pseudomonadati</taxon>
        <taxon>Pseudomonadota</taxon>
        <taxon>Alphaproteobacteria</taxon>
        <taxon>Holosporales</taxon>
        <taxon>Holosporaceae</taxon>
        <taxon>Holospora</taxon>
    </lineage>
</organism>
<dbReference type="GO" id="GO:0009263">
    <property type="term" value="P:deoxyribonucleotide biosynthetic process"/>
    <property type="evidence" value="ECO:0007669"/>
    <property type="project" value="UniProtKB-KW"/>
</dbReference>
<dbReference type="GO" id="GO:0005524">
    <property type="term" value="F:ATP binding"/>
    <property type="evidence" value="ECO:0007669"/>
    <property type="project" value="InterPro"/>
</dbReference>
<evidence type="ECO:0000256" key="4">
    <source>
        <dbReference type="ARBA" id="ARBA00023116"/>
    </source>
</evidence>
<feature type="domain" description="Ribonucleotide reductase large subunit N-terminal" evidence="7">
    <location>
        <begin position="35"/>
        <end position="95"/>
    </location>
</feature>
<dbReference type="PANTHER" id="PTHR11573">
    <property type="entry name" value="RIBONUCLEOSIDE-DIPHOSPHATE REDUCTASE LARGE CHAIN"/>
    <property type="match status" value="1"/>
</dbReference>
<dbReference type="STRING" id="1399147.P618_201122"/>
<dbReference type="Pfam" id="PF00317">
    <property type="entry name" value="Ribonuc_red_lgN"/>
    <property type="match status" value="1"/>
</dbReference>
<keyword evidence="3 6" id="KW-0560">Oxidoreductase</keyword>
<dbReference type="AlphaFoldDB" id="W6TDA6"/>
<dbReference type="OrthoDB" id="9762933at2"/>
<dbReference type="InterPro" id="IPR008926">
    <property type="entry name" value="RNR_R1-su_N"/>
</dbReference>
<reference evidence="9 10" key="1">
    <citation type="journal article" date="2014" name="FEMS Microbiol. Lett.">
        <title>Draft genome sequences of three Holospora species (Holospora obtusa, Holospora undulata, and Holospora elegans), endonuclear symbiotic bacteria of the ciliate Paramecium caudatum.</title>
        <authorList>
            <person name="Dohra H."/>
            <person name="Tanaka K."/>
            <person name="Suzuki T."/>
            <person name="Fujishima M."/>
            <person name="Suzuki H."/>
        </authorList>
    </citation>
    <scope>NUCLEOTIDE SEQUENCE [LARGE SCALE GENOMIC DNA]</scope>
    <source>
        <strain evidence="9 10">F1</strain>
    </source>
</reference>
<feature type="domain" description="Ribonucleotide reductase large subunit C-terminal" evidence="8">
    <location>
        <begin position="441"/>
        <end position="587"/>
    </location>
</feature>
<gene>
    <name evidence="9" type="ORF">P618_201122</name>
</gene>
<evidence type="ECO:0000256" key="6">
    <source>
        <dbReference type="RuleBase" id="RU003410"/>
    </source>
</evidence>
<evidence type="ECO:0000256" key="3">
    <source>
        <dbReference type="ARBA" id="ARBA00023002"/>
    </source>
</evidence>
<keyword evidence="10" id="KW-1185">Reference proteome</keyword>
<proteinExistence type="inferred from homology"/>
<comment type="catalytic activity">
    <reaction evidence="5 6">
        <text>a 2'-deoxyribonucleoside 5'-diphosphate + [thioredoxin]-disulfide + H2O = a ribonucleoside 5'-diphosphate + [thioredoxin]-dithiol</text>
        <dbReference type="Rhea" id="RHEA:23252"/>
        <dbReference type="Rhea" id="RHEA-COMP:10698"/>
        <dbReference type="Rhea" id="RHEA-COMP:10700"/>
        <dbReference type="ChEBI" id="CHEBI:15377"/>
        <dbReference type="ChEBI" id="CHEBI:29950"/>
        <dbReference type="ChEBI" id="CHEBI:50058"/>
        <dbReference type="ChEBI" id="CHEBI:57930"/>
        <dbReference type="ChEBI" id="CHEBI:73316"/>
        <dbReference type="EC" id="1.17.4.1"/>
    </reaction>
</comment>
<name>W6TDA6_HOLOB</name>
<evidence type="ECO:0000256" key="2">
    <source>
        <dbReference type="ARBA" id="ARBA00012274"/>
    </source>
</evidence>
<evidence type="ECO:0000259" key="8">
    <source>
        <dbReference type="Pfam" id="PF02867"/>
    </source>
</evidence>
<dbReference type="GO" id="GO:0004748">
    <property type="term" value="F:ribonucleoside-diphosphate reductase activity, thioredoxin disulfide as acceptor"/>
    <property type="evidence" value="ECO:0007669"/>
    <property type="project" value="UniProtKB-EC"/>
</dbReference>
<dbReference type="EC" id="1.17.4.1" evidence="2 6"/>
<dbReference type="PRINTS" id="PR01183">
    <property type="entry name" value="RIBORDTASEM1"/>
</dbReference>
<accession>W6TDA6</accession>
<dbReference type="eggNOG" id="COG0209">
    <property type="taxonomic scope" value="Bacteria"/>
</dbReference>
<dbReference type="PANTHER" id="PTHR11573:SF6">
    <property type="entry name" value="RIBONUCLEOSIDE-DIPHOSPHATE REDUCTASE LARGE SUBUNIT"/>
    <property type="match status" value="1"/>
</dbReference>
<dbReference type="InterPro" id="IPR000788">
    <property type="entry name" value="RNR_lg_C"/>
</dbReference>
<dbReference type="SUPFAM" id="SSF48168">
    <property type="entry name" value="R1 subunit of ribonucleotide reductase, N-terminal domain"/>
    <property type="match status" value="1"/>
</dbReference>